<evidence type="ECO:0000259" key="1">
    <source>
        <dbReference type="Pfam" id="PF05378"/>
    </source>
</evidence>
<accession>A0A1E3H458</accession>
<gene>
    <name evidence="2" type="ORF">A6302_01542</name>
</gene>
<dbReference type="AlphaFoldDB" id="A0A1E3H458"/>
<dbReference type="InterPro" id="IPR043129">
    <property type="entry name" value="ATPase_NBD"/>
</dbReference>
<reference evidence="2 3" key="1">
    <citation type="submission" date="2016-07" db="EMBL/GenBank/DDBJ databases">
        <title>Draft Genome Sequence of Methylobrevis pamukkalensis PK2.</title>
        <authorList>
            <person name="Vasilenko O.V."/>
            <person name="Doronina N.V."/>
            <person name="Shmareva M.N."/>
            <person name="Tarlachkov S.V."/>
            <person name="Mustakhimov I."/>
            <person name="Trotsenko Y.A."/>
        </authorList>
    </citation>
    <scope>NUCLEOTIDE SEQUENCE [LARGE SCALE GENOMIC DNA]</scope>
    <source>
        <strain evidence="2 3">PK2</strain>
    </source>
</reference>
<keyword evidence="3" id="KW-1185">Reference proteome</keyword>
<sequence length="83" mass="8540">MSLRIAIDTGGTFTDVVAIDVDTGELTAVKTPSTPGDPSVALIAGIRKVLDAAGRVDTDVGMLLHGSTSRPMRCWNTSSPALA</sequence>
<dbReference type="EMBL" id="MCRJ01000029">
    <property type="protein sequence ID" value="ODN71109.1"/>
    <property type="molecule type" value="Genomic_DNA"/>
</dbReference>
<comment type="caution">
    <text evidence="2">The sequence shown here is derived from an EMBL/GenBank/DDBJ whole genome shotgun (WGS) entry which is preliminary data.</text>
</comment>
<dbReference type="OrthoDB" id="9814788at2"/>
<name>A0A1E3H458_9HYPH</name>
<evidence type="ECO:0000313" key="3">
    <source>
        <dbReference type="Proteomes" id="UP000094622"/>
    </source>
</evidence>
<feature type="domain" description="Hydantoinase/oxoprolinase N-terminal" evidence="1">
    <location>
        <begin position="4"/>
        <end position="69"/>
    </location>
</feature>
<dbReference type="InterPro" id="IPR008040">
    <property type="entry name" value="Hydant_A_N"/>
</dbReference>
<organism evidence="2 3">
    <name type="scientific">Methylobrevis pamukkalensis</name>
    <dbReference type="NCBI Taxonomy" id="1439726"/>
    <lineage>
        <taxon>Bacteria</taxon>
        <taxon>Pseudomonadati</taxon>
        <taxon>Pseudomonadota</taxon>
        <taxon>Alphaproteobacteria</taxon>
        <taxon>Hyphomicrobiales</taxon>
        <taxon>Pleomorphomonadaceae</taxon>
        <taxon>Methylobrevis</taxon>
    </lineage>
</organism>
<dbReference type="Proteomes" id="UP000094622">
    <property type="component" value="Unassembled WGS sequence"/>
</dbReference>
<dbReference type="Pfam" id="PF05378">
    <property type="entry name" value="Hydant_A_N"/>
    <property type="match status" value="1"/>
</dbReference>
<proteinExistence type="predicted"/>
<protein>
    <recommendedName>
        <fullName evidence="1">Hydantoinase/oxoprolinase N-terminal domain-containing protein</fullName>
    </recommendedName>
</protein>
<dbReference type="SUPFAM" id="SSF53067">
    <property type="entry name" value="Actin-like ATPase domain"/>
    <property type="match status" value="1"/>
</dbReference>
<evidence type="ECO:0000313" key="2">
    <source>
        <dbReference type="EMBL" id="ODN71109.1"/>
    </source>
</evidence>